<comment type="caution">
    <text evidence="2">The sequence shown here is derived from an EMBL/GenBank/DDBJ whole genome shotgun (WGS) entry which is preliminary data.</text>
</comment>
<feature type="region of interest" description="Disordered" evidence="1">
    <location>
        <begin position="86"/>
        <end position="134"/>
    </location>
</feature>
<protein>
    <recommendedName>
        <fullName evidence="4">Cell division protein FtsL</fullName>
    </recommendedName>
</protein>
<organism evidence="2 3">
    <name type="scientific">Methylovirgula ligni</name>
    <dbReference type="NCBI Taxonomy" id="569860"/>
    <lineage>
        <taxon>Bacteria</taxon>
        <taxon>Pseudomonadati</taxon>
        <taxon>Pseudomonadota</taxon>
        <taxon>Alphaproteobacteria</taxon>
        <taxon>Hyphomicrobiales</taxon>
        <taxon>Beijerinckiaceae</taxon>
        <taxon>Methylovirgula</taxon>
    </lineage>
</organism>
<keyword evidence="3" id="KW-1185">Reference proteome</keyword>
<dbReference type="RefSeq" id="WP_115836750.1">
    <property type="nucleotide sequence ID" value="NZ_CP025086.1"/>
</dbReference>
<accession>A0A3D9YUA4</accession>
<dbReference type="OrthoDB" id="7165680at2"/>
<feature type="compositionally biased region" description="Basic and acidic residues" evidence="1">
    <location>
        <begin position="91"/>
        <end position="100"/>
    </location>
</feature>
<sequence>MIRLLNVLAIACLVGTAIFAYSVKYETMFRAEKIVQLRDQLQAETDAIGTLRAEWEHVSRPERIGALADQFLTLQSPALTQIVPVTGLPDKGPRQDEIGQKLDALGVQNPTNTPIDPMATGQITPASPATPGSH</sequence>
<evidence type="ECO:0000313" key="3">
    <source>
        <dbReference type="Proteomes" id="UP000256900"/>
    </source>
</evidence>
<feature type="compositionally biased region" description="Polar residues" evidence="1">
    <location>
        <begin position="121"/>
        <end position="134"/>
    </location>
</feature>
<reference evidence="2 3" key="1">
    <citation type="submission" date="2018-08" db="EMBL/GenBank/DDBJ databases">
        <title>Genomic Encyclopedia of Type Strains, Phase IV (KMG-IV): sequencing the most valuable type-strain genomes for metagenomic binning, comparative biology and taxonomic classification.</title>
        <authorList>
            <person name="Goeker M."/>
        </authorList>
    </citation>
    <scope>NUCLEOTIDE SEQUENCE [LARGE SCALE GENOMIC DNA]</scope>
    <source>
        <strain evidence="2 3">BW863</strain>
    </source>
</reference>
<proteinExistence type="predicted"/>
<evidence type="ECO:0000256" key="1">
    <source>
        <dbReference type="SAM" id="MobiDB-lite"/>
    </source>
</evidence>
<evidence type="ECO:0000313" key="2">
    <source>
        <dbReference type="EMBL" id="REF86186.1"/>
    </source>
</evidence>
<dbReference type="AlphaFoldDB" id="A0A3D9YUA4"/>
<dbReference type="EMBL" id="QUMO01000003">
    <property type="protein sequence ID" value="REF86186.1"/>
    <property type="molecule type" value="Genomic_DNA"/>
</dbReference>
<name>A0A3D9YUA4_9HYPH</name>
<gene>
    <name evidence="2" type="ORF">DES32_2233</name>
</gene>
<evidence type="ECO:0008006" key="4">
    <source>
        <dbReference type="Google" id="ProtNLM"/>
    </source>
</evidence>
<dbReference type="Proteomes" id="UP000256900">
    <property type="component" value="Unassembled WGS sequence"/>
</dbReference>